<dbReference type="InterPro" id="IPR013784">
    <property type="entry name" value="Carb-bd-like_fold"/>
</dbReference>
<dbReference type="Gene3D" id="2.40.170.20">
    <property type="entry name" value="TonB-dependent receptor, beta-barrel domain"/>
    <property type="match status" value="1"/>
</dbReference>
<comment type="similarity">
    <text evidence="8">Belongs to the TonB-dependent receptor family.</text>
</comment>
<evidence type="ECO:0000256" key="6">
    <source>
        <dbReference type="ARBA" id="ARBA00023136"/>
    </source>
</evidence>
<dbReference type="SUPFAM" id="SSF56935">
    <property type="entry name" value="Porins"/>
    <property type="match status" value="1"/>
</dbReference>
<dbReference type="EMBL" id="JABFNT010000033">
    <property type="protein sequence ID" value="NOJ79166.1"/>
    <property type="molecule type" value="Genomic_DNA"/>
</dbReference>
<proteinExistence type="inferred from homology"/>
<evidence type="ECO:0000259" key="9">
    <source>
        <dbReference type="Pfam" id="PF00593"/>
    </source>
</evidence>
<evidence type="ECO:0000256" key="4">
    <source>
        <dbReference type="ARBA" id="ARBA00022692"/>
    </source>
</evidence>
<keyword evidence="6 8" id="KW-0472">Membrane</keyword>
<dbReference type="GO" id="GO:0044718">
    <property type="term" value="P:siderophore transmembrane transport"/>
    <property type="evidence" value="ECO:0007669"/>
    <property type="project" value="TreeGrafter"/>
</dbReference>
<comment type="caution">
    <text evidence="10">The sequence shown here is derived from an EMBL/GenBank/DDBJ whole genome shotgun (WGS) entry which is preliminary data.</text>
</comment>
<dbReference type="PANTHER" id="PTHR30069">
    <property type="entry name" value="TONB-DEPENDENT OUTER MEMBRANE RECEPTOR"/>
    <property type="match status" value="1"/>
</dbReference>
<evidence type="ECO:0000313" key="11">
    <source>
        <dbReference type="Proteomes" id="UP000533080"/>
    </source>
</evidence>
<keyword evidence="10" id="KW-0675">Receptor</keyword>
<keyword evidence="2 8" id="KW-0813">Transport</keyword>
<evidence type="ECO:0000256" key="7">
    <source>
        <dbReference type="ARBA" id="ARBA00023237"/>
    </source>
</evidence>
<dbReference type="Proteomes" id="UP000533080">
    <property type="component" value="Unassembled WGS sequence"/>
</dbReference>
<evidence type="ECO:0000256" key="8">
    <source>
        <dbReference type="PROSITE-ProRule" id="PRU01360"/>
    </source>
</evidence>
<keyword evidence="3 8" id="KW-1134">Transmembrane beta strand</keyword>
<keyword evidence="7 8" id="KW-0998">Cell outer membrane</keyword>
<dbReference type="InterPro" id="IPR000531">
    <property type="entry name" value="Beta-barrel_TonB"/>
</dbReference>
<dbReference type="Pfam" id="PF13620">
    <property type="entry name" value="CarboxypepD_reg"/>
    <property type="match status" value="1"/>
</dbReference>
<evidence type="ECO:0000256" key="1">
    <source>
        <dbReference type="ARBA" id="ARBA00004571"/>
    </source>
</evidence>
<dbReference type="Gene3D" id="2.60.40.1120">
    <property type="entry name" value="Carboxypeptidase-like, regulatory domain"/>
    <property type="match status" value="1"/>
</dbReference>
<dbReference type="Pfam" id="PF00593">
    <property type="entry name" value="TonB_dep_Rec_b-barrel"/>
    <property type="match status" value="1"/>
</dbReference>
<sequence length="760" mass="81723">MVGEKAPRIVGVALAALLTAGAAENPRSAILGTVIDAQSRQPVADVVVTASPSASGEAERVAVSQPDGRYRIPDLPPGDYTLRFERELFEPSSLPLSVSEGRALRVNVELQPTEPGEAVGLFCGGPTVDTSSSTLRFIQWREDVSRVPASRPTKWAGAMRTSDSLAEWVPGTEDSVDGRSFSGATPFENEYLLDGLSTRDPTTGRNLLPLSQELVSDISVLTGGYMPEYGRTTGGIIDLKPVAVSNELQGEVFANWAPGALEGAWRSATGPHPAFSSDGALRHLGDFGGTLGGPLLKDRLWFFAGIVPALSRVEQDAGFMDQRSLQALARLTYALKHRHWTSLTVVTAPALMRGMEGAQAPWAVDSDTVMTVLAYNAMVLDGRVTLDAKASWLGHDVTRLSPAGPASIDTDRFQAKTQASYWLKGLGHHALATGLELEHVVQRPSQVADITSSSLSGFVQDRWTLNDRLTLNGGLRYDAQFLDADVRGNMTHHQLSPRVGLAFDPGGNGRMRLFAHAAKYQGMVPLGLLTPDARIASRLGPTSSSEFVAGAEHELSLFAKAGVTYTRRRLDDALATLADDGAGGFLIVNPGAGPAASLPKAARTYDAVTVELGRSFWDGWQAQLRYTWSRLQGNYTGPFGTDGGRPLSQSRLLASDRPHVFKAFASKEFTLTRKLTLNAGLAYLGAAGAPREAGNSRTPWVHTIDAQLSARYGTSDQHIVTLSIDAFNVLNAQAVLREETLLPLQYQTPRQLRLGVRYAF</sequence>
<organism evidence="10 11">
    <name type="scientific">Myxococcus xanthus</name>
    <dbReference type="NCBI Taxonomy" id="34"/>
    <lineage>
        <taxon>Bacteria</taxon>
        <taxon>Pseudomonadati</taxon>
        <taxon>Myxococcota</taxon>
        <taxon>Myxococcia</taxon>
        <taxon>Myxococcales</taxon>
        <taxon>Cystobacterineae</taxon>
        <taxon>Myxococcaceae</taxon>
        <taxon>Myxococcus</taxon>
    </lineage>
</organism>
<evidence type="ECO:0000256" key="3">
    <source>
        <dbReference type="ARBA" id="ARBA00022452"/>
    </source>
</evidence>
<dbReference type="GO" id="GO:0030246">
    <property type="term" value="F:carbohydrate binding"/>
    <property type="evidence" value="ECO:0007669"/>
    <property type="project" value="InterPro"/>
</dbReference>
<dbReference type="PROSITE" id="PS52016">
    <property type="entry name" value="TONB_DEPENDENT_REC_3"/>
    <property type="match status" value="1"/>
</dbReference>
<dbReference type="AlphaFoldDB" id="A0A7Y4MQQ8"/>
<evidence type="ECO:0000313" key="10">
    <source>
        <dbReference type="EMBL" id="NOJ79166.1"/>
    </source>
</evidence>
<keyword evidence="5" id="KW-0798">TonB box</keyword>
<reference evidence="10 11" key="1">
    <citation type="submission" date="2020-05" db="EMBL/GenBank/DDBJ databases">
        <authorList>
            <person name="Whitworth D."/>
        </authorList>
    </citation>
    <scope>NUCLEOTIDE SEQUENCE [LARGE SCALE GENOMIC DNA]</scope>
    <source>
        <strain evidence="10 11">AM005</strain>
    </source>
</reference>
<dbReference type="SUPFAM" id="SSF49452">
    <property type="entry name" value="Starch-binding domain-like"/>
    <property type="match status" value="1"/>
</dbReference>
<dbReference type="InterPro" id="IPR039426">
    <property type="entry name" value="TonB-dep_rcpt-like"/>
</dbReference>
<dbReference type="GO" id="GO:0009279">
    <property type="term" value="C:cell outer membrane"/>
    <property type="evidence" value="ECO:0007669"/>
    <property type="project" value="UniProtKB-SubCell"/>
</dbReference>
<dbReference type="InterPro" id="IPR036942">
    <property type="entry name" value="Beta-barrel_TonB_sf"/>
</dbReference>
<feature type="domain" description="TonB-dependent receptor-like beta-barrel" evidence="9">
    <location>
        <begin position="428"/>
        <end position="729"/>
    </location>
</feature>
<name>A0A7Y4MQQ8_MYXXA</name>
<comment type="subcellular location">
    <subcellularLocation>
        <location evidence="1 8">Cell outer membrane</location>
        <topology evidence="1 8">Multi-pass membrane protein</topology>
    </subcellularLocation>
</comment>
<evidence type="ECO:0000256" key="5">
    <source>
        <dbReference type="ARBA" id="ARBA00023077"/>
    </source>
</evidence>
<accession>A0A7Y4MQQ8</accession>
<dbReference type="PANTHER" id="PTHR30069:SF46">
    <property type="entry name" value="OAR PROTEIN"/>
    <property type="match status" value="1"/>
</dbReference>
<dbReference type="GO" id="GO:0015344">
    <property type="term" value="F:siderophore uptake transmembrane transporter activity"/>
    <property type="evidence" value="ECO:0007669"/>
    <property type="project" value="TreeGrafter"/>
</dbReference>
<keyword evidence="4 8" id="KW-0812">Transmembrane</keyword>
<protein>
    <submittedName>
        <fullName evidence="10">TonB-dependent receptor</fullName>
    </submittedName>
</protein>
<gene>
    <name evidence="10" type="ORF">HNV28_12570</name>
</gene>
<evidence type="ECO:0000256" key="2">
    <source>
        <dbReference type="ARBA" id="ARBA00022448"/>
    </source>
</evidence>